<name>A0A1M2VLK9_TRAPU</name>
<reference evidence="1 2" key="1">
    <citation type="submission" date="2016-10" db="EMBL/GenBank/DDBJ databases">
        <title>Genome sequence of the basidiomycete white-rot fungus Trametes pubescens.</title>
        <authorList>
            <person name="Makela M.R."/>
            <person name="Granchi Z."/>
            <person name="Peng M."/>
            <person name="De Vries R.P."/>
            <person name="Grigoriev I."/>
            <person name="Riley R."/>
            <person name="Hilden K."/>
        </authorList>
    </citation>
    <scope>NUCLEOTIDE SEQUENCE [LARGE SCALE GENOMIC DNA]</scope>
    <source>
        <strain evidence="1 2">FBCC735</strain>
    </source>
</reference>
<keyword evidence="2" id="KW-1185">Reference proteome</keyword>
<dbReference type="Gene3D" id="3.80.10.10">
    <property type="entry name" value="Ribonuclease Inhibitor"/>
    <property type="match status" value="1"/>
</dbReference>
<evidence type="ECO:0008006" key="3">
    <source>
        <dbReference type="Google" id="ProtNLM"/>
    </source>
</evidence>
<dbReference type="InterPro" id="IPR032675">
    <property type="entry name" value="LRR_dom_sf"/>
</dbReference>
<protein>
    <recommendedName>
        <fullName evidence="3">F-box domain-containing protein</fullName>
    </recommendedName>
</protein>
<dbReference type="EMBL" id="MNAD01001042">
    <property type="protein sequence ID" value="OJT08467.1"/>
    <property type="molecule type" value="Genomic_DNA"/>
</dbReference>
<dbReference type="Proteomes" id="UP000184267">
    <property type="component" value="Unassembled WGS sequence"/>
</dbReference>
<evidence type="ECO:0000313" key="2">
    <source>
        <dbReference type="Proteomes" id="UP000184267"/>
    </source>
</evidence>
<organism evidence="1 2">
    <name type="scientific">Trametes pubescens</name>
    <name type="common">White-rot fungus</name>
    <dbReference type="NCBI Taxonomy" id="154538"/>
    <lineage>
        <taxon>Eukaryota</taxon>
        <taxon>Fungi</taxon>
        <taxon>Dikarya</taxon>
        <taxon>Basidiomycota</taxon>
        <taxon>Agaricomycotina</taxon>
        <taxon>Agaricomycetes</taxon>
        <taxon>Polyporales</taxon>
        <taxon>Polyporaceae</taxon>
        <taxon>Trametes</taxon>
    </lineage>
</organism>
<dbReference type="SUPFAM" id="SSF52047">
    <property type="entry name" value="RNI-like"/>
    <property type="match status" value="1"/>
</dbReference>
<sequence>MPLVLQTRLPYALEDGKVLHEVLIRCTNLHTLDLQWCDKFLTKEPSVAGTIAMLPMLVHLSVSKHDNKSRPLLLGIVMNMQSSLRSLHLTVGEDDPSTADVLQGLARVHDRLVSLTLQFITFTAPGMAFAAIHTLNLIIPGWLSLP</sequence>
<evidence type="ECO:0000313" key="1">
    <source>
        <dbReference type="EMBL" id="OJT08467.1"/>
    </source>
</evidence>
<comment type="caution">
    <text evidence="1">The sequence shown here is derived from an EMBL/GenBank/DDBJ whole genome shotgun (WGS) entry which is preliminary data.</text>
</comment>
<accession>A0A1M2VLK9</accession>
<dbReference type="OrthoDB" id="2744015at2759"/>
<gene>
    <name evidence="1" type="ORF">TRAPUB_650</name>
</gene>
<proteinExistence type="predicted"/>
<dbReference type="AlphaFoldDB" id="A0A1M2VLK9"/>